<accession>A0A2U3P7H1</accession>
<organism evidence="1 2">
    <name type="scientific">Mycobacterium numidiamassiliense</name>
    <dbReference type="NCBI Taxonomy" id="1841861"/>
    <lineage>
        <taxon>Bacteria</taxon>
        <taxon>Bacillati</taxon>
        <taxon>Actinomycetota</taxon>
        <taxon>Actinomycetes</taxon>
        <taxon>Mycobacteriales</taxon>
        <taxon>Mycobacteriaceae</taxon>
        <taxon>Mycobacterium</taxon>
    </lineage>
</organism>
<evidence type="ECO:0000313" key="1">
    <source>
        <dbReference type="EMBL" id="SPM39691.1"/>
    </source>
</evidence>
<gene>
    <name evidence="1" type="ORF">MNAB215_1880</name>
</gene>
<evidence type="ECO:0000313" key="2">
    <source>
        <dbReference type="Proteomes" id="UP000240424"/>
    </source>
</evidence>
<evidence type="ECO:0008006" key="3">
    <source>
        <dbReference type="Google" id="ProtNLM"/>
    </source>
</evidence>
<dbReference type="EMBL" id="FUEZ01000004">
    <property type="protein sequence ID" value="SPM39691.1"/>
    <property type="molecule type" value="Genomic_DNA"/>
</dbReference>
<dbReference type="RefSeq" id="WP_077078616.1">
    <property type="nucleotide sequence ID" value="NZ_FUEZ01000004.1"/>
</dbReference>
<dbReference type="OrthoDB" id="4732159at2"/>
<name>A0A2U3P7H1_9MYCO</name>
<dbReference type="Proteomes" id="UP000240424">
    <property type="component" value="Unassembled WGS sequence"/>
</dbReference>
<dbReference type="AlphaFoldDB" id="A0A2U3P7H1"/>
<dbReference type="STRING" id="1841861.GCA_900157365_00197"/>
<keyword evidence="2" id="KW-1185">Reference proteome</keyword>
<dbReference type="InterPro" id="IPR022536">
    <property type="entry name" value="EspC"/>
</dbReference>
<dbReference type="Pfam" id="PF10824">
    <property type="entry name" value="T7SS_ESX_EspC"/>
    <property type="match status" value="1"/>
</dbReference>
<dbReference type="GO" id="GO:0009306">
    <property type="term" value="P:protein secretion"/>
    <property type="evidence" value="ECO:0007669"/>
    <property type="project" value="InterPro"/>
</dbReference>
<protein>
    <recommendedName>
        <fullName evidence="3">ESX-1 secretion-associated protein</fullName>
    </recommendedName>
</protein>
<proteinExistence type="predicted"/>
<reference evidence="1 2" key="1">
    <citation type="submission" date="2017-01" db="EMBL/GenBank/DDBJ databases">
        <authorList>
            <consortium name="Urmite Genomes"/>
        </authorList>
    </citation>
    <scope>NUCLEOTIDE SEQUENCE [LARGE SCALE GENOMIC DNA]</scope>
    <source>
        <strain evidence="1 2">AB215</strain>
    </source>
</reference>
<sequence>MADLLLSPGTLKTLADRQTDAAKDAEAGAGALSGTGGNCWLTHGVISGCSNSGFGSIEDIRKAAGTALANGSRTLAAKLLAAKEAYTGVDSELAGNLNKQMLDK</sequence>